<dbReference type="SMART" id="SM00267">
    <property type="entry name" value="GGDEF"/>
    <property type="match status" value="1"/>
</dbReference>
<dbReference type="InterPro" id="IPR050469">
    <property type="entry name" value="Diguanylate_Cyclase"/>
</dbReference>
<reference evidence="5" key="1">
    <citation type="submission" date="2016-09" db="EMBL/GenBank/DDBJ databases">
        <authorList>
            <person name="Lysoe E."/>
        </authorList>
    </citation>
    <scope>NUCLEOTIDE SEQUENCE [LARGE SCALE GENOMIC DNA]</scope>
    <source>
        <strain evidence="5">LJ96T</strain>
    </source>
</reference>
<dbReference type="KEGG" id="lrz:BJI69_03815"/>
<dbReference type="Proteomes" id="UP000182987">
    <property type="component" value="Chromosome"/>
</dbReference>
<gene>
    <name evidence="4" type="ORF">BJI69_03815</name>
</gene>
<organism evidence="4 5">
    <name type="scientific">Luteibacter rhizovicinus DSM 16549</name>
    <dbReference type="NCBI Taxonomy" id="1440763"/>
    <lineage>
        <taxon>Bacteria</taxon>
        <taxon>Pseudomonadati</taxon>
        <taxon>Pseudomonadota</taxon>
        <taxon>Gammaproteobacteria</taxon>
        <taxon>Lysobacterales</taxon>
        <taxon>Rhodanobacteraceae</taxon>
        <taxon>Luteibacter</taxon>
    </lineage>
</organism>
<dbReference type="InterPro" id="IPR043128">
    <property type="entry name" value="Rev_trsase/Diguanyl_cyclase"/>
</dbReference>
<dbReference type="PANTHER" id="PTHR45138">
    <property type="entry name" value="REGULATORY COMPONENTS OF SENSORY TRANSDUCTION SYSTEM"/>
    <property type="match status" value="1"/>
</dbReference>
<dbReference type="STRING" id="1440763.BJI69_03815"/>
<dbReference type="InterPro" id="IPR029787">
    <property type="entry name" value="Nucleotide_cyclase"/>
</dbReference>
<dbReference type="EC" id="2.7.7.65" evidence="2"/>
<dbReference type="GO" id="GO:1902201">
    <property type="term" value="P:negative regulation of bacterial-type flagellum-dependent cell motility"/>
    <property type="evidence" value="ECO:0007669"/>
    <property type="project" value="TreeGrafter"/>
</dbReference>
<dbReference type="PANTHER" id="PTHR45138:SF9">
    <property type="entry name" value="DIGUANYLATE CYCLASE DGCM-RELATED"/>
    <property type="match status" value="1"/>
</dbReference>
<sequence>MNEGGGVAQDVWERKYHLALERMERDEHDFRVTEEGLRRLVLRLAALARGQSEEADRLLDHLGDGLRHASTPDGLDPLLDALTEAITALERQSPLPIDPAHDVPQAAAIVDPIPAQEVDACRVATDALRQVLLKVAMMPALAGRADDLHAVLGQARDPEAIASAAQDLADLVNQERASLRHDMAQLQDLLAEVSGRLGDMTRYLVAETEHVATGDEQGRDLDATVREEMRLLAEQTLGATDLDALQAQVNARLSMIDEHFRAFRDREDERLATYRDRAERMKDRVEELETQATSLQDSLRREHELALTDPLTGLPNRLAYERRMAEIEQDVRDQGVVACVGAFDIDHFKVINDSFGHAAGDAVLRIVGQTLTRELPAPAFVARYGGEEFVVIFAGIAPDEALAAATALCETVAALAFHASQKPVTVTMSGGITRFLANDTAATVFDRADRALYAAKRAGRNRCLLL</sequence>
<dbReference type="InterPro" id="IPR000160">
    <property type="entry name" value="GGDEF_dom"/>
</dbReference>
<protein>
    <recommendedName>
        <fullName evidence="2">diguanylate cyclase</fullName>
        <ecNumber evidence="2">2.7.7.65</ecNumber>
    </recommendedName>
</protein>
<evidence type="ECO:0000256" key="3">
    <source>
        <dbReference type="ARBA" id="ARBA00034247"/>
    </source>
</evidence>
<accession>A0A0G9HAL2</accession>
<dbReference type="Gene3D" id="3.30.70.270">
    <property type="match status" value="1"/>
</dbReference>
<evidence type="ECO:0000313" key="4">
    <source>
        <dbReference type="EMBL" id="APG03116.1"/>
    </source>
</evidence>
<dbReference type="EMBL" id="CP017480">
    <property type="protein sequence ID" value="APG03116.1"/>
    <property type="molecule type" value="Genomic_DNA"/>
</dbReference>
<dbReference type="RefSeq" id="WP_046968163.1">
    <property type="nucleotide sequence ID" value="NZ_CP017480.1"/>
</dbReference>
<dbReference type="GO" id="GO:0043709">
    <property type="term" value="P:cell adhesion involved in single-species biofilm formation"/>
    <property type="evidence" value="ECO:0007669"/>
    <property type="project" value="TreeGrafter"/>
</dbReference>
<keyword evidence="5" id="KW-1185">Reference proteome</keyword>
<comment type="catalytic activity">
    <reaction evidence="3">
        <text>2 GTP = 3',3'-c-di-GMP + 2 diphosphate</text>
        <dbReference type="Rhea" id="RHEA:24898"/>
        <dbReference type="ChEBI" id="CHEBI:33019"/>
        <dbReference type="ChEBI" id="CHEBI:37565"/>
        <dbReference type="ChEBI" id="CHEBI:58805"/>
        <dbReference type="EC" id="2.7.7.65"/>
    </reaction>
</comment>
<evidence type="ECO:0000256" key="2">
    <source>
        <dbReference type="ARBA" id="ARBA00012528"/>
    </source>
</evidence>
<evidence type="ECO:0000313" key="5">
    <source>
        <dbReference type="Proteomes" id="UP000182987"/>
    </source>
</evidence>
<name>A0A0G9HAL2_9GAMM</name>
<dbReference type="GO" id="GO:0052621">
    <property type="term" value="F:diguanylate cyclase activity"/>
    <property type="evidence" value="ECO:0007669"/>
    <property type="project" value="UniProtKB-EC"/>
</dbReference>
<dbReference type="GO" id="GO:0005886">
    <property type="term" value="C:plasma membrane"/>
    <property type="evidence" value="ECO:0007669"/>
    <property type="project" value="TreeGrafter"/>
</dbReference>
<evidence type="ECO:0000256" key="1">
    <source>
        <dbReference type="ARBA" id="ARBA00001946"/>
    </source>
</evidence>
<comment type="cofactor">
    <cofactor evidence="1">
        <name>Mg(2+)</name>
        <dbReference type="ChEBI" id="CHEBI:18420"/>
    </cofactor>
</comment>
<dbReference type="PATRIC" id="fig|1440763.5.peg.2460"/>
<dbReference type="NCBIfam" id="TIGR00254">
    <property type="entry name" value="GGDEF"/>
    <property type="match status" value="1"/>
</dbReference>
<dbReference type="FunFam" id="3.30.70.270:FF:000001">
    <property type="entry name" value="Diguanylate cyclase domain protein"/>
    <property type="match status" value="1"/>
</dbReference>
<dbReference type="CDD" id="cd01949">
    <property type="entry name" value="GGDEF"/>
    <property type="match status" value="1"/>
</dbReference>
<dbReference type="AlphaFoldDB" id="A0A0G9HAL2"/>
<dbReference type="Pfam" id="PF00990">
    <property type="entry name" value="GGDEF"/>
    <property type="match status" value="1"/>
</dbReference>
<dbReference type="PROSITE" id="PS50887">
    <property type="entry name" value="GGDEF"/>
    <property type="match status" value="1"/>
</dbReference>
<dbReference type="SUPFAM" id="SSF55073">
    <property type="entry name" value="Nucleotide cyclase"/>
    <property type="match status" value="1"/>
</dbReference>
<proteinExistence type="predicted"/>